<feature type="transmembrane region" description="Helical" evidence="1">
    <location>
        <begin position="74"/>
        <end position="93"/>
    </location>
</feature>
<reference evidence="2 3" key="1">
    <citation type="submission" date="2019-03" db="EMBL/GenBank/DDBJ databases">
        <title>Sequencing the genomes of 1000 actinobacteria strains.</title>
        <authorList>
            <person name="Klenk H.-P."/>
        </authorList>
    </citation>
    <scope>NUCLEOTIDE SEQUENCE [LARGE SCALE GENOMIC DNA]</scope>
    <source>
        <strain evidence="2 3">DSM 18936</strain>
    </source>
</reference>
<protein>
    <submittedName>
        <fullName evidence="2">Putative membrane protein YczE</fullName>
    </submittedName>
</protein>
<dbReference type="PANTHER" id="PTHR40078:SF1">
    <property type="entry name" value="INTEGRAL MEMBRANE PROTEIN"/>
    <property type="match status" value="1"/>
</dbReference>
<organism evidence="2 3">
    <name type="scientific">Ilumatobacter fluminis</name>
    <dbReference type="NCBI Taxonomy" id="467091"/>
    <lineage>
        <taxon>Bacteria</taxon>
        <taxon>Bacillati</taxon>
        <taxon>Actinomycetota</taxon>
        <taxon>Acidimicrobiia</taxon>
        <taxon>Acidimicrobiales</taxon>
        <taxon>Ilumatobacteraceae</taxon>
        <taxon>Ilumatobacter</taxon>
    </lineage>
</organism>
<evidence type="ECO:0000256" key="1">
    <source>
        <dbReference type="SAM" id="Phobius"/>
    </source>
</evidence>
<comment type="caution">
    <text evidence="2">The sequence shown here is derived from an EMBL/GenBank/DDBJ whole genome shotgun (WGS) entry which is preliminary data.</text>
</comment>
<dbReference type="InterPro" id="IPR038750">
    <property type="entry name" value="YczE/YyaS-like"/>
</dbReference>
<accession>A0A4R7HV21</accession>
<dbReference type="Proteomes" id="UP000294558">
    <property type="component" value="Unassembled WGS sequence"/>
</dbReference>
<keyword evidence="1" id="KW-1133">Transmembrane helix</keyword>
<dbReference type="Pfam" id="PF19700">
    <property type="entry name" value="DUF6198"/>
    <property type="match status" value="1"/>
</dbReference>
<gene>
    <name evidence="2" type="ORF">BDK89_0374</name>
</gene>
<sequence>MGQWASSRAWSRAGAIAQVISAGRPRRVVAGASRVVLFAVGTLLISTSVAVMLWTELGPGPLDVFIGGVREQTGLPLTLAVWVTIAAMLAVAWGLGRRPGLGSIVSPIVIGPMMQITLETLQRFDVPSSFAVRVLLHASAVIVVGIGAGALIVSNLGAGSGELLAAAASDRSGHPEPRVRFGFEMALLVLGVVLGGPIGVGTVIVAALIGPAVAFGLRSVGSVATASRRQLDLVAT</sequence>
<name>A0A4R7HV21_9ACTN</name>
<keyword evidence="1" id="KW-0472">Membrane</keyword>
<proteinExistence type="predicted"/>
<feature type="transmembrane region" description="Helical" evidence="1">
    <location>
        <begin position="130"/>
        <end position="153"/>
    </location>
</feature>
<dbReference type="PANTHER" id="PTHR40078">
    <property type="entry name" value="INTEGRAL MEMBRANE PROTEIN-RELATED"/>
    <property type="match status" value="1"/>
</dbReference>
<evidence type="ECO:0000313" key="2">
    <source>
        <dbReference type="EMBL" id="TDT14817.1"/>
    </source>
</evidence>
<feature type="transmembrane region" description="Helical" evidence="1">
    <location>
        <begin position="100"/>
        <end position="118"/>
    </location>
</feature>
<dbReference type="EMBL" id="SOAU01000001">
    <property type="protein sequence ID" value="TDT14817.1"/>
    <property type="molecule type" value="Genomic_DNA"/>
</dbReference>
<dbReference type="AlphaFoldDB" id="A0A4R7HV21"/>
<evidence type="ECO:0000313" key="3">
    <source>
        <dbReference type="Proteomes" id="UP000294558"/>
    </source>
</evidence>
<keyword evidence="1" id="KW-0812">Transmembrane</keyword>
<feature type="transmembrane region" description="Helical" evidence="1">
    <location>
        <begin position="187"/>
        <end position="209"/>
    </location>
</feature>
<keyword evidence="3" id="KW-1185">Reference proteome</keyword>
<feature type="transmembrane region" description="Helical" evidence="1">
    <location>
        <begin position="35"/>
        <end position="54"/>
    </location>
</feature>